<keyword evidence="4 6" id="KW-0067">ATP-binding</keyword>
<dbReference type="SUPFAM" id="SSF50998">
    <property type="entry name" value="Quinoprotein alcohol dehydrogenase-like"/>
    <property type="match status" value="1"/>
</dbReference>
<dbReference type="InterPro" id="IPR011009">
    <property type="entry name" value="Kinase-like_dom_sf"/>
</dbReference>
<dbReference type="PANTHER" id="PTHR19879">
    <property type="entry name" value="TRANSCRIPTION INITIATION FACTOR TFIID"/>
    <property type="match status" value="1"/>
</dbReference>
<proteinExistence type="predicted"/>
<dbReference type="Proteomes" id="UP000464178">
    <property type="component" value="Chromosome"/>
</dbReference>
<dbReference type="SMART" id="SM00320">
    <property type="entry name" value="WD40"/>
    <property type="match status" value="10"/>
</dbReference>
<dbReference type="CDD" id="cd14014">
    <property type="entry name" value="STKc_PknB_like"/>
    <property type="match status" value="1"/>
</dbReference>
<dbReference type="PROSITE" id="PS00108">
    <property type="entry name" value="PROTEIN_KINASE_ST"/>
    <property type="match status" value="1"/>
</dbReference>
<dbReference type="EMBL" id="LR593886">
    <property type="protein sequence ID" value="VTR91355.1"/>
    <property type="molecule type" value="Genomic_DNA"/>
</dbReference>
<dbReference type="Gene3D" id="1.10.510.10">
    <property type="entry name" value="Transferase(Phosphotransferase) domain 1"/>
    <property type="match status" value="1"/>
</dbReference>
<organism evidence="8 9">
    <name type="scientific">Gemmata massiliana</name>
    <dbReference type="NCBI Taxonomy" id="1210884"/>
    <lineage>
        <taxon>Bacteria</taxon>
        <taxon>Pseudomonadati</taxon>
        <taxon>Planctomycetota</taxon>
        <taxon>Planctomycetia</taxon>
        <taxon>Gemmatales</taxon>
        <taxon>Gemmataceae</taxon>
        <taxon>Gemmata</taxon>
    </lineage>
</organism>
<gene>
    <name evidence="8" type="ORF">SOIL9_63590</name>
</gene>
<keyword evidence="1 5" id="KW-0853">WD repeat</keyword>
<dbReference type="SUPFAM" id="SSF50978">
    <property type="entry name" value="WD40 repeat-like"/>
    <property type="match status" value="1"/>
</dbReference>
<feature type="domain" description="Protein kinase" evidence="7">
    <location>
        <begin position="155"/>
        <end position="419"/>
    </location>
</feature>
<dbReference type="Pfam" id="PF00400">
    <property type="entry name" value="WD40"/>
    <property type="match status" value="5"/>
</dbReference>
<keyword evidence="8" id="KW-0808">Transferase</keyword>
<dbReference type="PROSITE" id="PS50082">
    <property type="entry name" value="WD_REPEATS_2"/>
    <property type="match status" value="4"/>
</dbReference>
<dbReference type="Gene3D" id="3.30.200.20">
    <property type="entry name" value="Phosphorylase Kinase, domain 1"/>
    <property type="match status" value="1"/>
</dbReference>
<evidence type="ECO:0000256" key="4">
    <source>
        <dbReference type="ARBA" id="ARBA00022840"/>
    </source>
</evidence>
<dbReference type="InterPro" id="IPR011047">
    <property type="entry name" value="Quinoprotein_ADH-like_sf"/>
</dbReference>
<evidence type="ECO:0000256" key="3">
    <source>
        <dbReference type="ARBA" id="ARBA00022741"/>
    </source>
</evidence>
<dbReference type="PANTHER" id="PTHR19879:SF9">
    <property type="entry name" value="TRANSCRIPTION INITIATION FACTOR TFIID SUBUNIT 5"/>
    <property type="match status" value="1"/>
</dbReference>
<feature type="binding site" evidence="6">
    <location>
        <position position="184"/>
    </location>
    <ligand>
        <name>ATP</name>
        <dbReference type="ChEBI" id="CHEBI:30616"/>
    </ligand>
</feature>
<dbReference type="InterPro" id="IPR017441">
    <property type="entry name" value="Protein_kinase_ATP_BS"/>
</dbReference>
<dbReference type="RefSeq" id="WP_162666358.1">
    <property type="nucleotide sequence ID" value="NZ_LR593886.1"/>
</dbReference>
<dbReference type="Pfam" id="PF00069">
    <property type="entry name" value="Pkinase"/>
    <property type="match status" value="1"/>
</dbReference>
<dbReference type="InterPro" id="IPR001680">
    <property type="entry name" value="WD40_rpt"/>
</dbReference>
<keyword evidence="3 6" id="KW-0547">Nucleotide-binding</keyword>
<dbReference type="PROSITE" id="PS50294">
    <property type="entry name" value="WD_REPEATS_REGION"/>
    <property type="match status" value="3"/>
</dbReference>
<feature type="repeat" description="WD" evidence="5">
    <location>
        <begin position="552"/>
        <end position="583"/>
    </location>
</feature>
<accession>A0A6P2CTA7</accession>
<dbReference type="GO" id="GO:0004672">
    <property type="term" value="F:protein kinase activity"/>
    <property type="evidence" value="ECO:0007669"/>
    <property type="project" value="InterPro"/>
</dbReference>
<keyword evidence="8" id="KW-0418">Kinase</keyword>
<dbReference type="CDD" id="cd00200">
    <property type="entry name" value="WD40"/>
    <property type="match status" value="1"/>
</dbReference>
<keyword evidence="9" id="KW-1185">Reference proteome</keyword>
<dbReference type="GO" id="GO:0005524">
    <property type="term" value="F:ATP binding"/>
    <property type="evidence" value="ECO:0007669"/>
    <property type="project" value="UniProtKB-UniRule"/>
</dbReference>
<feature type="repeat" description="WD" evidence="5">
    <location>
        <begin position="795"/>
        <end position="836"/>
    </location>
</feature>
<evidence type="ECO:0000259" key="7">
    <source>
        <dbReference type="PROSITE" id="PS50011"/>
    </source>
</evidence>
<keyword evidence="2" id="KW-0677">Repeat</keyword>
<feature type="repeat" description="WD" evidence="5">
    <location>
        <begin position="671"/>
        <end position="712"/>
    </location>
</feature>
<dbReference type="Gene3D" id="2.130.10.10">
    <property type="entry name" value="YVTN repeat-like/Quinoprotein amine dehydrogenase"/>
    <property type="match status" value="5"/>
</dbReference>
<dbReference type="InterPro" id="IPR015943">
    <property type="entry name" value="WD40/YVTN_repeat-like_dom_sf"/>
</dbReference>
<dbReference type="PROSITE" id="PS50011">
    <property type="entry name" value="PROTEIN_KINASE_DOM"/>
    <property type="match status" value="1"/>
</dbReference>
<dbReference type="PROSITE" id="PS00678">
    <property type="entry name" value="WD_REPEATS_1"/>
    <property type="match status" value="3"/>
</dbReference>
<evidence type="ECO:0000256" key="5">
    <source>
        <dbReference type="PROSITE-ProRule" id="PRU00221"/>
    </source>
</evidence>
<evidence type="ECO:0000256" key="1">
    <source>
        <dbReference type="ARBA" id="ARBA00022574"/>
    </source>
</evidence>
<name>A0A6P2CTA7_9BACT</name>
<protein>
    <recommendedName>
        <fullName evidence="7">Protein kinase domain-containing protein</fullName>
    </recommendedName>
</protein>
<dbReference type="PRINTS" id="PR00320">
    <property type="entry name" value="GPROTEINBRPT"/>
</dbReference>
<dbReference type="InterPro" id="IPR019775">
    <property type="entry name" value="WD40_repeat_CS"/>
</dbReference>
<dbReference type="SUPFAM" id="SSF56112">
    <property type="entry name" value="Protein kinase-like (PK-like)"/>
    <property type="match status" value="1"/>
</dbReference>
<dbReference type="SMART" id="SM00220">
    <property type="entry name" value="S_TKc"/>
    <property type="match status" value="1"/>
</dbReference>
<dbReference type="AlphaFoldDB" id="A0A6P2CTA7"/>
<dbReference type="PROSITE" id="PS00107">
    <property type="entry name" value="PROTEIN_KINASE_ATP"/>
    <property type="match status" value="1"/>
</dbReference>
<reference evidence="8 9" key="1">
    <citation type="submission" date="2019-05" db="EMBL/GenBank/DDBJ databases">
        <authorList>
            <consortium name="Science for Life Laboratories"/>
        </authorList>
    </citation>
    <scope>NUCLEOTIDE SEQUENCE [LARGE SCALE GENOMIC DNA]</scope>
    <source>
        <strain evidence="8">Soil9</strain>
    </source>
</reference>
<sequence>MEQGTLIGETAWGECESAIRAFEDAWHRRGARPDVGAFITPDAPHPTRLLVELVHVDLEFRLRAGEPARAEDYFSRFPALNRRELAVDLLVAEFALRNRHCPPAWPEEFWLRFPEMTGDLRARMPGDGHTGWFTATRPVEHATGPLVGTPVIPGYEILGELGRGGMGVVYKARDLLLNRTVAVKTFASAPRADGCARFAREAEAIARLDHPNIVPVYEVGDWRCASGPTVPYFAMKLYTGGSLDDASAGRGTDPKAHARIVEAVARAVHHAHQRGVLHRDLKPSNILLDDDGHPHVADFGLAGRIDPGDQPTLTAVVAGTPAYMAPEQASNPKQVSTAADVYGLGAILFNRLTGRSPFAAETPLATLDLVTNVPAERPSTLNPTVPRDLDTICLKCLEKDPARRYATAQELADDLERWRLGVPISARPTPAWEHAYRRVRRHPIVSAMVTTTLAALVAAVAVLADSNARISAKEHEVRAAYLRECALRYKLEETLAREQRALYLERVASAGRLYAANQLPQAWAVLDQCPEQFRGWEWRYLDALRKADTPGLVGHTLRINRTAFLPDGRAVSADTSGHVRVWDAAGRAEQWHWAVSTSPIAALSTHPTRNWIAIADGNAVMIWDADSGKQIAQPARGQWAAFNGDGTRLATASNGTVQLWSAPDWKPAGELRGHEQKITAGAFSPDGKRLVTSSFDSSVRTWDLDTEQSIHRRSVPLPVTALAFTDGGRVLVEVHPDAVLFTDSTTGELRDRLDYPGAGRPAVATGTDPRTVAISGANGEIVIWDATKRRTARTLRGHTATVAAVAFCPDGKRLVSGGGDQTVRIWNLAQPLEVRMLADANGGGALSFAPGGKQLAVGFPVLANPSHARSTVLETATGKEIHRFPPRTDIAFHPVSGQLVVGQAGVRVTLLDLATGKDVWTQAFPNAPTTAEGGPFGPLGLRIAFSADGSRLATRGPRSTGVQLWNPVDGSPTGRLETGNSFVYALEFLPNGSRLAVASSDAVTMWDVTTRAQVPWGDGANSRGASTLACSADGRWIATADLDRGVRLRDAATGQTVRTFVGNTMRVNALAFSPDGTRLLTGGSDRTVRVWDVESGQELLSLPGVGDSVSAVAWDRTGDRIYALDDAVRVWGRPRE</sequence>
<dbReference type="InterPro" id="IPR020472">
    <property type="entry name" value="WD40_PAC1"/>
</dbReference>
<dbReference type="InterPro" id="IPR008271">
    <property type="entry name" value="Ser/Thr_kinase_AS"/>
</dbReference>
<evidence type="ECO:0000313" key="8">
    <source>
        <dbReference type="EMBL" id="VTR91355.1"/>
    </source>
</evidence>
<feature type="repeat" description="WD" evidence="5">
    <location>
        <begin position="1060"/>
        <end position="1101"/>
    </location>
</feature>
<dbReference type="InterPro" id="IPR036322">
    <property type="entry name" value="WD40_repeat_dom_sf"/>
</dbReference>
<dbReference type="KEGG" id="gms:SOIL9_63590"/>
<evidence type="ECO:0000256" key="6">
    <source>
        <dbReference type="PROSITE-ProRule" id="PRU10141"/>
    </source>
</evidence>
<evidence type="ECO:0000256" key="2">
    <source>
        <dbReference type="ARBA" id="ARBA00022737"/>
    </source>
</evidence>
<evidence type="ECO:0000313" key="9">
    <source>
        <dbReference type="Proteomes" id="UP000464178"/>
    </source>
</evidence>
<dbReference type="InterPro" id="IPR000719">
    <property type="entry name" value="Prot_kinase_dom"/>
</dbReference>